<keyword evidence="2" id="KW-1185">Reference proteome</keyword>
<dbReference type="HOGENOM" id="CLU_3203456_0_0_10"/>
<proteinExistence type="predicted"/>
<dbReference type="AlphaFoldDB" id="D1PCH7"/>
<organism evidence="1 2">
    <name type="scientific">Segatella copri DSM 18205</name>
    <dbReference type="NCBI Taxonomy" id="537011"/>
    <lineage>
        <taxon>Bacteria</taxon>
        <taxon>Pseudomonadati</taxon>
        <taxon>Bacteroidota</taxon>
        <taxon>Bacteroidia</taxon>
        <taxon>Bacteroidales</taxon>
        <taxon>Prevotellaceae</taxon>
        <taxon>Segatella</taxon>
    </lineage>
</organism>
<dbReference type="EMBL" id="ACBX02000014">
    <property type="protein sequence ID" value="EFB35629.1"/>
    <property type="molecule type" value="Genomic_DNA"/>
</dbReference>
<accession>D1PCH7</accession>
<reference evidence="1" key="1">
    <citation type="submission" date="2009-11" db="EMBL/GenBank/DDBJ databases">
        <authorList>
            <person name="Weinstock G."/>
            <person name="Sodergren E."/>
            <person name="Clifton S."/>
            <person name="Fulton L."/>
            <person name="Fulton B."/>
            <person name="Courtney L."/>
            <person name="Fronick C."/>
            <person name="Harrison M."/>
            <person name="Strong C."/>
            <person name="Farmer C."/>
            <person name="Delahaunty K."/>
            <person name="Markovic C."/>
            <person name="Hall O."/>
            <person name="Minx P."/>
            <person name="Tomlinson C."/>
            <person name="Mitreva M."/>
            <person name="Nelson J."/>
            <person name="Hou S."/>
            <person name="Wollam A."/>
            <person name="Pepin K.H."/>
            <person name="Johnson M."/>
            <person name="Bhonagiri V."/>
            <person name="Nash W.E."/>
            <person name="Warren W."/>
            <person name="Chinwalla A."/>
            <person name="Mardis E.R."/>
            <person name="Wilson R.K."/>
        </authorList>
    </citation>
    <scope>NUCLEOTIDE SEQUENCE [LARGE SCALE GENOMIC DNA]</scope>
    <source>
        <strain evidence="1">DSM 18205</strain>
    </source>
</reference>
<sequence length="45" mass="5084">MSNQTVILTGHSMPDKFDENLSAWMQSKDICLITREKAETPSITD</sequence>
<name>D1PCH7_9BACT</name>
<gene>
    <name evidence="1" type="ORF">PREVCOP_04911</name>
</gene>
<dbReference type="Proteomes" id="UP000004477">
    <property type="component" value="Unassembled WGS sequence"/>
</dbReference>
<comment type="caution">
    <text evidence="1">The sequence shown here is derived from an EMBL/GenBank/DDBJ whole genome shotgun (WGS) entry which is preliminary data.</text>
</comment>
<dbReference type="STRING" id="537011.PREVCOP_04911"/>
<protein>
    <submittedName>
        <fullName evidence="1">Uncharacterized protein</fullName>
    </submittedName>
</protein>
<evidence type="ECO:0000313" key="1">
    <source>
        <dbReference type="EMBL" id="EFB35629.1"/>
    </source>
</evidence>
<evidence type="ECO:0000313" key="2">
    <source>
        <dbReference type="Proteomes" id="UP000004477"/>
    </source>
</evidence>
<dbReference type="PaxDb" id="537011-PREVCOP_04911"/>